<proteinExistence type="predicted"/>
<organism evidence="1 2">
    <name type="scientific">Podospora australis</name>
    <dbReference type="NCBI Taxonomy" id="1536484"/>
    <lineage>
        <taxon>Eukaryota</taxon>
        <taxon>Fungi</taxon>
        <taxon>Dikarya</taxon>
        <taxon>Ascomycota</taxon>
        <taxon>Pezizomycotina</taxon>
        <taxon>Sordariomycetes</taxon>
        <taxon>Sordariomycetidae</taxon>
        <taxon>Sordariales</taxon>
        <taxon>Podosporaceae</taxon>
        <taxon>Podospora</taxon>
    </lineage>
</organism>
<comment type="caution">
    <text evidence="1">The sequence shown here is derived from an EMBL/GenBank/DDBJ whole genome shotgun (WGS) entry which is preliminary data.</text>
</comment>
<name>A0AAN7AKJ9_9PEZI</name>
<keyword evidence="2" id="KW-1185">Reference proteome</keyword>
<reference evidence="1" key="2">
    <citation type="submission" date="2023-05" db="EMBL/GenBank/DDBJ databases">
        <authorList>
            <consortium name="Lawrence Berkeley National Laboratory"/>
            <person name="Steindorff A."/>
            <person name="Hensen N."/>
            <person name="Bonometti L."/>
            <person name="Westerberg I."/>
            <person name="Brannstrom I.O."/>
            <person name="Guillou S."/>
            <person name="Cros-Aarteil S."/>
            <person name="Calhoun S."/>
            <person name="Haridas S."/>
            <person name="Kuo A."/>
            <person name="Mondo S."/>
            <person name="Pangilinan J."/>
            <person name="Riley R."/>
            <person name="Labutti K."/>
            <person name="Andreopoulos B."/>
            <person name="Lipzen A."/>
            <person name="Chen C."/>
            <person name="Yanf M."/>
            <person name="Daum C."/>
            <person name="Ng V."/>
            <person name="Clum A."/>
            <person name="Ohm R."/>
            <person name="Martin F."/>
            <person name="Silar P."/>
            <person name="Natvig D."/>
            <person name="Lalanne C."/>
            <person name="Gautier V."/>
            <person name="Ament-Velasquez S.L."/>
            <person name="Kruys A."/>
            <person name="Hutchinson M.I."/>
            <person name="Powell A.J."/>
            <person name="Barry K."/>
            <person name="Miller A.N."/>
            <person name="Grigoriev I.V."/>
            <person name="Debuchy R."/>
            <person name="Gladieux P."/>
            <person name="Thoren M.H."/>
            <person name="Johannesson H."/>
        </authorList>
    </citation>
    <scope>NUCLEOTIDE SEQUENCE</scope>
    <source>
        <strain evidence="1">PSN309</strain>
    </source>
</reference>
<sequence>MMRYHYSPKPWPLGLRSYNRESQTSSGGIARGTNRIEGHSPLLKLPQEVRLLVAEALYDAGGGIRDIKRMRQTCRTLAITGREFLLRVFHLRATTASFDKLYGLVHDSEDGTRLQTLHYKLIPISTTQIGRSVENTNEVGLNMTRTIPPNRSNIEIETDLLRTVASRCMSLRAVYVAGLSHSERLRVYPESPDTLGSLSQQLLNRMAGSHLRRIYYNETMLMRLDGILTGLGLGCNDRSDSEHRPARVSSVFFENIREHLFTPPLFLTPSGLLTGLSWPWRFAGLRFDSVTTLSIKFNDPSCGSVFGRSWLTSSGMMPNQVICVPRLRNFLLLFPNLANLTLGISRCDCIPRCNENFHDRWFNVYMDAFANFDILPSRVLPVGGQVPNSGNNPDNEGSVIDTIPNVKSLTLENIHQRTLDL</sequence>
<gene>
    <name evidence="1" type="ORF">QBC35DRAFT_449314</name>
</gene>
<dbReference type="EMBL" id="MU864365">
    <property type="protein sequence ID" value="KAK4190598.1"/>
    <property type="molecule type" value="Genomic_DNA"/>
</dbReference>
<dbReference type="AlphaFoldDB" id="A0AAN7AKJ9"/>
<dbReference type="Proteomes" id="UP001302126">
    <property type="component" value="Unassembled WGS sequence"/>
</dbReference>
<accession>A0AAN7AKJ9</accession>
<reference evidence="1" key="1">
    <citation type="journal article" date="2023" name="Mol. Phylogenet. Evol.">
        <title>Genome-scale phylogeny and comparative genomics of the fungal order Sordariales.</title>
        <authorList>
            <person name="Hensen N."/>
            <person name="Bonometti L."/>
            <person name="Westerberg I."/>
            <person name="Brannstrom I.O."/>
            <person name="Guillou S."/>
            <person name="Cros-Aarteil S."/>
            <person name="Calhoun S."/>
            <person name="Haridas S."/>
            <person name="Kuo A."/>
            <person name="Mondo S."/>
            <person name="Pangilinan J."/>
            <person name="Riley R."/>
            <person name="LaButti K."/>
            <person name="Andreopoulos B."/>
            <person name="Lipzen A."/>
            <person name="Chen C."/>
            <person name="Yan M."/>
            <person name="Daum C."/>
            <person name="Ng V."/>
            <person name="Clum A."/>
            <person name="Steindorff A."/>
            <person name="Ohm R.A."/>
            <person name="Martin F."/>
            <person name="Silar P."/>
            <person name="Natvig D.O."/>
            <person name="Lalanne C."/>
            <person name="Gautier V."/>
            <person name="Ament-Velasquez S.L."/>
            <person name="Kruys A."/>
            <person name="Hutchinson M.I."/>
            <person name="Powell A.J."/>
            <person name="Barry K."/>
            <person name="Miller A.N."/>
            <person name="Grigoriev I.V."/>
            <person name="Debuchy R."/>
            <person name="Gladieux P."/>
            <person name="Hiltunen Thoren M."/>
            <person name="Johannesson H."/>
        </authorList>
    </citation>
    <scope>NUCLEOTIDE SEQUENCE</scope>
    <source>
        <strain evidence="1">PSN309</strain>
    </source>
</reference>
<evidence type="ECO:0000313" key="2">
    <source>
        <dbReference type="Proteomes" id="UP001302126"/>
    </source>
</evidence>
<protein>
    <submittedName>
        <fullName evidence="1">Uncharacterized protein</fullName>
    </submittedName>
</protein>
<evidence type="ECO:0000313" key="1">
    <source>
        <dbReference type="EMBL" id="KAK4190598.1"/>
    </source>
</evidence>